<comment type="caution">
    <text evidence="2">The sequence shown here is derived from an EMBL/GenBank/DDBJ whole genome shotgun (WGS) entry which is preliminary data.</text>
</comment>
<keyword evidence="3" id="KW-1185">Reference proteome</keyword>
<dbReference type="Proteomes" id="UP000660729">
    <property type="component" value="Unassembled WGS sequence"/>
</dbReference>
<evidence type="ECO:0000256" key="1">
    <source>
        <dbReference type="SAM" id="MobiDB-lite"/>
    </source>
</evidence>
<reference evidence="2" key="1">
    <citation type="submission" date="2020-04" db="EMBL/GenBank/DDBJ databases">
        <title>Draft genome resource of the tomato pathogen Pseudocercospora fuligena.</title>
        <authorList>
            <person name="Zaccaron A."/>
        </authorList>
    </citation>
    <scope>NUCLEOTIDE SEQUENCE</scope>
    <source>
        <strain evidence="2">PF001</strain>
    </source>
</reference>
<feature type="compositionally biased region" description="Polar residues" evidence="1">
    <location>
        <begin position="27"/>
        <end position="43"/>
    </location>
</feature>
<proteinExistence type="predicted"/>
<sequence>MDPGATTVAASQKASPPPPSSTPGVMLQSTEPSPQATNDANTSLGRCTEMMRRVLRRFCQIFEGKR</sequence>
<name>A0A8H6VI78_9PEZI</name>
<dbReference type="EMBL" id="JABCIY010000224">
    <property type="protein sequence ID" value="KAF7187715.1"/>
    <property type="molecule type" value="Genomic_DNA"/>
</dbReference>
<feature type="region of interest" description="Disordered" evidence="1">
    <location>
        <begin position="1"/>
        <end position="43"/>
    </location>
</feature>
<organism evidence="2 3">
    <name type="scientific">Pseudocercospora fuligena</name>
    <dbReference type="NCBI Taxonomy" id="685502"/>
    <lineage>
        <taxon>Eukaryota</taxon>
        <taxon>Fungi</taxon>
        <taxon>Dikarya</taxon>
        <taxon>Ascomycota</taxon>
        <taxon>Pezizomycotina</taxon>
        <taxon>Dothideomycetes</taxon>
        <taxon>Dothideomycetidae</taxon>
        <taxon>Mycosphaerellales</taxon>
        <taxon>Mycosphaerellaceae</taxon>
        <taxon>Pseudocercospora</taxon>
    </lineage>
</organism>
<dbReference type="AlphaFoldDB" id="A0A8H6VI78"/>
<evidence type="ECO:0000313" key="3">
    <source>
        <dbReference type="Proteomes" id="UP000660729"/>
    </source>
</evidence>
<evidence type="ECO:0000313" key="2">
    <source>
        <dbReference type="EMBL" id="KAF7187715.1"/>
    </source>
</evidence>
<protein>
    <submittedName>
        <fullName evidence="2">Uncharacterized protein</fullName>
    </submittedName>
</protein>
<accession>A0A8H6VI78</accession>
<gene>
    <name evidence="2" type="ORF">HII31_11054</name>
</gene>